<dbReference type="EMBL" id="QXGL01000001">
    <property type="protein sequence ID" value="RSX54347.1"/>
    <property type="molecule type" value="Genomic_DNA"/>
</dbReference>
<dbReference type="Pfam" id="PF01636">
    <property type="entry name" value="APH"/>
    <property type="match status" value="1"/>
</dbReference>
<dbReference type="GO" id="GO:0016740">
    <property type="term" value="F:transferase activity"/>
    <property type="evidence" value="ECO:0007669"/>
    <property type="project" value="UniProtKB-KW"/>
</dbReference>
<dbReference type="OrthoDB" id="3239865at2"/>
<evidence type="ECO:0000259" key="2">
    <source>
        <dbReference type="Pfam" id="PF01636"/>
    </source>
</evidence>
<feature type="compositionally biased region" description="Basic and acidic residues" evidence="1">
    <location>
        <begin position="338"/>
        <end position="359"/>
    </location>
</feature>
<dbReference type="Proteomes" id="UP000287533">
    <property type="component" value="Unassembled WGS sequence"/>
</dbReference>
<dbReference type="RefSeq" id="WP_125979915.1">
    <property type="nucleotide sequence ID" value="NZ_QXGL01000001.1"/>
</dbReference>
<dbReference type="InterPro" id="IPR002575">
    <property type="entry name" value="Aminoglycoside_PTrfase"/>
</dbReference>
<proteinExistence type="predicted"/>
<evidence type="ECO:0000256" key="1">
    <source>
        <dbReference type="SAM" id="MobiDB-lite"/>
    </source>
</evidence>
<feature type="compositionally biased region" description="Low complexity" evidence="1">
    <location>
        <begin position="309"/>
        <end position="325"/>
    </location>
</feature>
<feature type="region of interest" description="Disordered" evidence="1">
    <location>
        <begin position="423"/>
        <end position="591"/>
    </location>
</feature>
<dbReference type="AlphaFoldDB" id="A0A430FNE5"/>
<keyword evidence="3" id="KW-0808">Transferase</keyword>
<feature type="domain" description="Aminoglycoside phosphotransferase" evidence="2">
    <location>
        <begin position="125"/>
        <end position="254"/>
    </location>
</feature>
<organism evidence="3 4">
    <name type="scientific">Bifidobacterium goeldii</name>
    <dbReference type="NCBI Taxonomy" id="2306975"/>
    <lineage>
        <taxon>Bacteria</taxon>
        <taxon>Bacillati</taxon>
        <taxon>Actinomycetota</taxon>
        <taxon>Actinomycetes</taxon>
        <taxon>Bifidobacteriales</taxon>
        <taxon>Bifidobacteriaceae</taxon>
        <taxon>Bifidobacterium</taxon>
    </lineage>
</organism>
<evidence type="ECO:0000313" key="4">
    <source>
        <dbReference type="Proteomes" id="UP000287533"/>
    </source>
</evidence>
<feature type="compositionally biased region" description="Polar residues" evidence="1">
    <location>
        <begin position="488"/>
        <end position="497"/>
    </location>
</feature>
<accession>A0A430FNE5</accession>
<comment type="caution">
    <text evidence="3">The sequence shown here is derived from an EMBL/GenBank/DDBJ whole genome shotgun (WGS) entry which is preliminary data.</text>
</comment>
<keyword evidence="4" id="KW-1185">Reference proteome</keyword>
<sequence>MLAALTSAIMPGIVVAGVRASDQGNDTDAAVGIDQAVVQDAAGRQYDVYACDSDEGRKRLQGRVRAAQTLKRAKDPAALGFALDNVLAFADGKGENSVTGGTAVMAATHRAGTARPLTLLTLDDCASVGTAIGAIHRLRPNFLQAESYPVFTTGQIRAQLTAWIKRLQQAGHVPAEITASWSSIIETEGLWSFLTCPVHGGFSDGDFLFEGSTITAITNWQDMQVNDPARDLAWIFAKLDNDHRNAVLAAYGRMMGSRLDDLIMLRANLWLQMEQVGDFISALNRADSQKIMQFKAQVERLAHQLGRFTQQQRTTTTTASAASSRNPSTITVGTLLDAEERRQAAAQSRADRAADRAADPNDETDETDRTGSADIQAAGTVSATQPSAAPVTRAHTAYNAASTWTNQEASSSETIVVHRVATSASSSTDADDKTDDHAPVAAASSTATPSVATPSTAASSTTTPSVWNMAAAAPASYPAARSPFASAKPQQSQSQEAPTIAIPLLEREERAMRDAQSSLIPSASAKHTSETVTVAQTPITTADSAEDDDDTGDAAVTVSVETDDTDSHDIVQTAGTNDDLDDDTNDNTPKA</sequence>
<feature type="compositionally biased region" description="Low complexity" evidence="1">
    <location>
        <begin position="439"/>
        <end position="487"/>
    </location>
</feature>
<reference evidence="3 4" key="1">
    <citation type="submission" date="2018-09" db="EMBL/GenBank/DDBJ databases">
        <title>Characterization of the phylogenetic diversity of five novel species belonging to the genus Bifidobacterium.</title>
        <authorList>
            <person name="Lugli G.A."/>
            <person name="Duranti S."/>
            <person name="Milani C."/>
        </authorList>
    </citation>
    <scope>NUCLEOTIDE SEQUENCE [LARGE SCALE GENOMIC DNA]</scope>
    <source>
        <strain evidence="3 4">2034B</strain>
    </source>
</reference>
<gene>
    <name evidence="3" type="ORF">D2E25_0655</name>
</gene>
<evidence type="ECO:0000313" key="3">
    <source>
        <dbReference type="EMBL" id="RSX54347.1"/>
    </source>
</evidence>
<feature type="compositionally biased region" description="Polar residues" evidence="1">
    <location>
        <begin position="530"/>
        <end position="539"/>
    </location>
</feature>
<dbReference type="Gene3D" id="3.90.1200.10">
    <property type="match status" value="1"/>
</dbReference>
<dbReference type="SUPFAM" id="SSF56112">
    <property type="entry name" value="Protein kinase-like (PK-like)"/>
    <property type="match status" value="1"/>
</dbReference>
<protein>
    <submittedName>
        <fullName evidence="3">Aminoglycoside phosphotransferase</fullName>
    </submittedName>
</protein>
<feature type="region of interest" description="Disordered" evidence="1">
    <location>
        <begin position="307"/>
        <end position="392"/>
    </location>
</feature>
<name>A0A430FNE5_9BIFI</name>
<dbReference type="InterPro" id="IPR011009">
    <property type="entry name" value="Kinase-like_dom_sf"/>
</dbReference>